<gene>
    <name evidence="3" type="ORF">EIP75_12435</name>
</gene>
<evidence type="ECO:0000313" key="3">
    <source>
        <dbReference type="EMBL" id="RRS04172.1"/>
    </source>
</evidence>
<dbReference type="EMBL" id="RSED01000008">
    <property type="protein sequence ID" value="RRS04172.1"/>
    <property type="molecule type" value="Genomic_DNA"/>
</dbReference>
<comment type="caution">
    <text evidence="3">The sequence shown here is derived from an EMBL/GenBank/DDBJ whole genome shotgun (WGS) entry which is preliminary data.</text>
</comment>
<evidence type="ECO:0000259" key="2">
    <source>
        <dbReference type="Pfam" id="PF16036"/>
    </source>
</evidence>
<dbReference type="InterPro" id="IPR016087">
    <property type="entry name" value="Chalcone_isomerase"/>
</dbReference>
<dbReference type="Gene3D" id="3.50.70.10">
    <property type="match status" value="1"/>
</dbReference>
<keyword evidence="4" id="KW-1185">Reference proteome</keyword>
<proteinExistence type="predicted"/>
<dbReference type="PANTHER" id="PTHR47698">
    <property type="entry name" value="FATTY-ACID-BINDING PROTEIN 3, CHLOROPLASTIC"/>
    <property type="match status" value="1"/>
</dbReference>
<dbReference type="InterPro" id="IPR016088">
    <property type="entry name" value="Chalcone_isomerase_3-sand"/>
</dbReference>
<keyword evidence="1" id="KW-0732">Signal</keyword>
<name>A0A426VBB3_9BURK</name>
<sequence length="199" mass="21761">MEWSHTMKKLVTALSLATLAGLSAPAWAAIEVDGVRFEDTIEVANQKLQLNGAGVREKVVIDVYVASLYLPHKGSTTEEALNQPGAKSVHTVLLRDVTAQDFVGALIKGFKANNSAEQYDRYLPRLQELSRLMEQVGSARKGTVVKIDYLPQSGTRIYLDGKQQGADIPGEEFFQGLLRIWLGPKPVDASLKAALLGRQ</sequence>
<dbReference type="SUPFAM" id="SSF54626">
    <property type="entry name" value="Chalcone isomerase"/>
    <property type="match status" value="1"/>
</dbReference>
<feature type="signal peptide" evidence="1">
    <location>
        <begin position="1"/>
        <end position="28"/>
    </location>
</feature>
<feature type="domain" description="Chalcone isomerase" evidence="2">
    <location>
        <begin position="30"/>
        <end position="197"/>
    </location>
</feature>
<dbReference type="GO" id="GO:0016872">
    <property type="term" value="F:intramolecular lyase activity"/>
    <property type="evidence" value="ECO:0007669"/>
    <property type="project" value="InterPro"/>
</dbReference>
<dbReference type="PANTHER" id="PTHR47698:SF2">
    <property type="entry name" value="FATTY-ACID-BINDING PROTEIN 3, CHLOROPLASTIC"/>
    <property type="match status" value="1"/>
</dbReference>
<protein>
    <recommendedName>
        <fullName evidence="2">Chalcone isomerase domain-containing protein</fullName>
    </recommendedName>
</protein>
<accession>A0A426VBB3</accession>
<evidence type="ECO:0000313" key="4">
    <source>
        <dbReference type="Proteomes" id="UP000269265"/>
    </source>
</evidence>
<organism evidence="3 4">
    <name type="scientific">Aquabacterium soli</name>
    <dbReference type="NCBI Taxonomy" id="2493092"/>
    <lineage>
        <taxon>Bacteria</taxon>
        <taxon>Pseudomonadati</taxon>
        <taxon>Pseudomonadota</taxon>
        <taxon>Betaproteobacteria</taxon>
        <taxon>Burkholderiales</taxon>
        <taxon>Aquabacterium</taxon>
    </lineage>
</organism>
<reference evidence="3 4" key="1">
    <citation type="submission" date="2018-12" db="EMBL/GenBank/DDBJ databases">
        <title>The whole draft genome of Aquabacterium sp. SJQ9.</title>
        <authorList>
            <person name="Sun L."/>
            <person name="Gao X."/>
            <person name="Chen W."/>
            <person name="Huang K."/>
        </authorList>
    </citation>
    <scope>NUCLEOTIDE SEQUENCE [LARGE SCALE GENOMIC DNA]</scope>
    <source>
        <strain evidence="3 4">SJQ9</strain>
    </source>
</reference>
<dbReference type="AlphaFoldDB" id="A0A426VBB3"/>
<evidence type="ECO:0000256" key="1">
    <source>
        <dbReference type="SAM" id="SignalP"/>
    </source>
</evidence>
<dbReference type="Proteomes" id="UP000269265">
    <property type="component" value="Unassembled WGS sequence"/>
</dbReference>
<dbReference type="InterPro" id="IPR036298">
    <property type="entry name" value="Chalcone_isomerase_sf"/>
</dbReference>
<dbReference type="Pfam" id="PF16036">
    <property type="entry name" value="Chalcone_3"/>
    <property type="match status" value="1"/>
</dbReference>
<feature type="chain" id="PRO_5019075980" description="Chalcone isomerase domain-containing protein" evidence="1">
    <location>
        <begin position="29"/>
        <end position="199"/>
    </location>
</feature>